<evidence type="ECO:0000256" key="1">
    <source>
        <dbReference type="SAM" id="Phobius"/>
    </source>
</evidence>
<feature type="transmembrane region" description="Helical" evidence="1">
    <location>
        <begin position="247"/>
        <end position="266"/>
    </location>
</feature>
<feature type="transmembrane region" description="Helical" evidence="1">
    <location>
        <begin position="129"/>
        <end position="148"/>
    </location>
</feature>
<dbReference type="RefSeq" id="WP_053237950.1">
    <property type="nucleotide sequence ID" value="NZ_CP011125.1"/>
</dbReference>
<sequence length="455" mass="48158">MHRDTDSTRASERRGSSLSARLLAPFASVRADEAPTVLLMAAQAFVLLTVYYLLKPVRESWILPGGAELKTYAAAVQAIALVGVAKGYDVLARRVRRDRLVAIATTIAIVCLVSFHAASRAGLDVGLAFYLWLGAFQLLLIAQFWSFASDLYTPEQGRRLFAVLGAGAAIGSVCGAQIARVVMRVVDTPSTLLLAAAALLLAVPVLTSIAHRRHAPARRARDAAAPALVAVPEPVDRGVVARVLGDPYLRLVALFTVLLNAIATLGEYALDRSLLDAAAVAVAHHESPSVEQYVGAFKADYYSAINAVVLVLQLFAVSRVLTAYGERAALAIMPVFVVLGAIVTLGASMVLPMLVVLATTRVVENGLMHSVQSTARQTLFLVATRDGRWSGKAFIDTVTWRAGDVLGAIAVATLAWCDAGTSAVIALVGVLGVTWLLVVAALGREHRARVALARG</sequence>
<evidence type="ECO:0000313" key="3">
    <source>
        <dbReference type="Proteomes" id="UP000034883"/>
    </source>
</evidence>
<dbReference type="OrthoDB" id="199378at2"/>
<proteinExistence type="predicted"/>
<dbReference type="EMBL" id="CP011125">
    <property type="protein sequence ID" value="AKF11041.1"/>
    <property type="molecule type" value="Genomic_DNA"/>
</dbReference>
<feature type="transmembrane region" description="Helical" evidence="1">
    <location>
        <begin position="423"/>
        <end position="442"/>
    </location>
</feature>
<dbReference type="PANTHER" id="PTHR43596:SF1">
    <property type="entry name" value="ADP,ATP CARRIER PROTEIN"/>
    <property type="match status" value="1"/>
</dbReference>
<dbReference type="SUPFAM" id="SSF103473">
    <property type="entry name" value="MFS general substrate transporter"/>
    <property type="match status" value="1"/>
</dbReference>
<dbReference type="InterPro" id="IPR036259">
    <property type="entry name" value="MFS_trans_sf"/>
</dbReference>
<reference evidence="2 3" key="1">
    <citation type="submission" date="2015-03" db="EMBL/GenBank/DDBJ databases">
        <title>Genome assembly of Sandaracinus amylolyticus DSM 53668.</title>
        <authorList>
            <person name="Sharma G."/>
            <person name="Subramanian S."/>
        </authorList>
    </citation>
    <scope>NUCLEOTIDE SEQUENCE [LARGE SCALE GENOMIC DNA]</scope>
    <source>
        <strain evidence="2 3">DSM 53668</strain>
    </source>
</reference>
<dbReference type="PANTHER" id="PTHR43596">
    <property type="entry name" value="ADP,ATP CARRIER PROTEIN"/>
    <property type="match status" value="1"/>
</dbReference>
<feature type="transmembrane region" description="Helical" evidence="1">
    <location>
        <begin position="100"/>
        <end position="117"/>
    </location>
</feature>
<dbReference type="AlphaFoldDB" id="A0A0F6YN82"/>
<feature type="transmembrane region" description="Helical" evidence="1">
    <location>
        <begin position="301"/>
        <end position="321"/>
    </location>
</feature>
<organism evidence="2 3">
    <name type="scientific">Sandaracinus amylolyticus</name>
    <dbReference type="NCBI Taxonomy" id="927083"/>
    <lineage>
        <taxon>Bacteria</taxon>
        <taxon>Pseudomonadati</taxon>
        <taxon>Myxococcota</taxon>
        <taxon>Polyangia</taxon>
        <taxon>Polyangiales</taxon>
        <taxon>Sandaracinaceae</taxon>
        <taxon>Sandaracinus</taxon>
    </lineage>
</organism>
<keyword evidence="1" id="KW-0812">Transmembrane</keyword>
<gene>
    <name evidence="2" type="ORF">DB32_008190</name>
</gene>
<feature type="transmembrane region" description="Helical" evidence="1">
    <location>
        <begin position="328"/>
        <end position="358"/>
    </location>
</feature>
<feature type="transmembrane region" description="Helical" evidence="1">
    <location>
        <begin position="191"/>
        <end position="211"/>
    </location>
</feature>
<keyword evidence="1" id="KW-1133">Transmembrane helix</keyword>
<dbReference type="Gene3D" id="1.20.1250.20">
    <property type="entry name" value="MFS general substrate transporter like domains"/>
    <property type="match status" value="1"/>
</dbReference>
<feature type="transmembrane region" description="Helical" evidence="1">
    <location>
        <begin position="160"/>
        <end position="179"/>
    </location>
</feature>
<dbReference type="Proteomes" id="UP000034883">
    <property type="component" value="Chromosome"/>
</dbReference>
<dbReference type="KEGG" id="samy:DB32_008190"/>
<protein>
    <submittedName>
        <fullName evidence="2">Transporter</fullName>
    </submittedName>
</protein>
<name>A0A0F6YN82_9BACT</name>
<evidence type="ECO:0000313" key="2">
    <source>
        <dbReference type="EMBL" id="AKF11041.1"/>
    </source>
</evidence>
<keyword evidence="3" id="KW-1185">Reference proteome</keyword>
<keyword evidence="1" id="KW-0472">Membrane</keyword>
<dbReference type="STRING" id="927083.DB32_008190"/>
<accession>A0A0F6YN82</accession>